<keyword evidence="1" id="KW-0812">Transmembrane</keyword>
<reference evidence="2 3" key="1">
    <citation type="journal article" date="2014" name="Genome Biol. Evol.">
        <title>Acetic acid bacteria genomes reveal functional traits for adaptation to life in insect guts.</title>
        <authorList>
            <person name="Chouaia B."/>
            <person name="Gaiarsa S."/>
            <person name="Crotti E."/>
            <person name="Comandatore F."/>
            <person name="Degli Esposti M."/>
            <person name="Ricci I."/>
            <person name="Alma A."/>
            <person name="Favia G."/>
            <person name="Bandi C."/>
            <person name="Daffonchio D."/>
        </authorList>
    </citation>
    <scope>NUCLEOTIDE SEQUENCE [LARGE SCALE GENOMIC DNA]</scope>
    <source>
        <strain evidence="2 3">SF2.1</strain>
    </source>
</reference>
<organism evidence="2 3">
    <name type="scientific">Asaia bogorensis</name>
    <dbReference type="NCBI Taxonomy" id="91915"/>
    <lineage>
        <taxon>Bacteria</taxon>
        <taxon>Pseudomonadati</taxon>
        <taxon>Pseudomonadota</taxon>
        <taxon>Alphaproteobacteria</taxon>
        <taxon>Acetobacterales</taxon>
        <taxon>Acetobacteraceae</taxon>
        <taxon>Asaia</taxon>
    </lineage>
</organism>
<reference evidence="2 3" key="2">
    <citation type="journal article" date="2014" name="PLoS ONE">
        <title>Evolution of mitochondria reconstructed from the energy metabolism of living bacteria.</title>
        <authorList>
            <person name="Degli Esposti M."/>
            <person name="Chouaia B."/>
            <person name="Comandatore F."/>
            <person name="Crotti E."/>
            <person name="Sassera D."/>
            <person name="Lievens P.M."/>
            <person name="Daffonchio D."/>
            <person name="Bandi C."/>
        </authorList>
    </citation>
    <scope>NUCLEOTIDE SEQUENCE [LARGE SCALE GENOMIC DNA]</scope>
    <source>
        <strain evidence="2 3">SF2.1</strain>
    </source>
</reference>
<proteinExistence type="predicted"/>
<feature type="transmembrane region" description="Helical" evidence="1">
    <location>
        <begin position="20"/>
        <end position="41"/>
    </location>
</feature>
<evidence type="ECO:0000313" key="3">
    <source>
        <dbReference type="Proteomes" id="UP000027583"/>
    </source>
</evidence>
<evidence type="ECO:0000313" key="2">
    <source>
        <dbReference type="EMBL" id="CDG38472.1"/>
    </source>
</evidence>
<name>A0A060QI66_9PROT</name>
<dbReference type="EMBL" id="CBLX010000003">
    <property type="protein sequence ID" value="CDG38472.1"/>
    <property type="molecule type" value="Genomic_DNA"/>
</dbReference>
<feature type="transmembrane region" description="Helical" evidence="1">
    <location>
        <begin position="48"/>
        <end position="66"/>
    </location>
</feature>
<protein>
    <submittedName>
        <fullName evidence="2">Uncharacterized protein</fullName>
    </submittedName>
</protein>
<comment type="caution">
    <text evidence="2">The sequence shown here is derived from an EMBL/GenBank/DDBJ whole genome shotgun (WGS) entry which is preliminary data.</text>
</comment>
<accession>A0A060QI66</accession>
<keyword evidence="1" id="KW-0472">Membrane</keyword>
<dbReference type="AlphaFoldDB" id="A0A060QI66"/>
<dbReference type="Proteomes" id="UP000027583">
    <property type="component" value="Unassembled WGS sequence"/>
</dbReference>
<keyword evidence="1" id="KW-1133">Transmembrane helix</keyword>
<evidence type="ECO:0000256" key="1">
    <source>
        <dbReference type="SAM" id="Phobius"/>
    </source>
</evidence>
<gene>
    <name evidence="2" type="ORF">ASAP_0427</name>
</gene>
<sequence>MARQCSTMIGDLSSHPAGRFTMPLTFVYLIGIALSAVLALVAPHYRGLCFVMTAIFSLQIVPVGLLETFTSPRER</sequence>